<dbReference type="Gene3D" id="3.40.710.10">
    <property type="entry name" value="DD-peptidase/beta-lactamase superfamily"/>
    <property type="match status" value="1"/>
</dbReference>
<dbReference type="InterPro" id="IPR050789">
    <property type="entry name" value="Diverse_Enzym_Activities"/>
</dbReference>
<dbReference type="PANTHER" id="PTHR43283">
    <property type="entry name" value="BETA-LACTAMASE-RELATED"/>
    <property type="match status" value="1"/>
</dbReference>
<evidence type="ECO:0000313" key="3">
    <source>
        <dbReference type="EMBL" id="TDR37868.1"/>
    </source>
</evidence>
<keyword evidence="4" id="KW-1185">Reference proteome</keyword>
<gene>
    <name evidence="3" type="ORF">DFR29_12342</name>
</gene>
<feature type="chain" id="PRO_5020635332" evidence="1">
    <location>
        <begin position="26"/>
        <end position="372"/>
    </location>
</feature>
<dbReference type="EMBL" id="SNZH01000023">
    <property type="protein sequence ID" value="TDR37868.1"/>
    <property type="molecule type" value="Genomic_DNA"/>
</dbReference>
<comment type="caution">
    <text evidence="3">The sequence shown here is derived from an EMBL/GenBank/DDBJ whole genome shotgun (WGS) entry which is preliminary data.</text>
</comment>
<dbReference type="AlphaFoldDB" id="A0A4R6YL96"/>
<dbReference type="OrthoDB" id="9799367at2"/>
<dbReference type="InterPro" id="IPR012338">
    <property type="entry name" value="Beta-lactam/transpept-like"/>
</dbReference>
<sequence>MLSGKYRATAFVVAALLLIPGLCSAAGDVDAANEHTRQFVRQTMKEQRIPGLQIAIVKDAQIVLSESYGLANVEDRIATSKTTLFPINSATKSFAGVALMQLAEAGLVDLDAPVSRYLDDLPEAWRAVRVRQLLAHTSGLPDIVGAQGLIGGGGEAEAWKAVKALPMDAPIGERFAYNQTNYALLGQIIARQSKMPHERFFAERQFAPAGMHTATFGDGYDLVANAASVYIYSRSRPLAAGDGDRLVHWFDDLPGGLRAGSAMKTTADEIAHWLVALDQGRLISTDNVQRMWTSEKLNSGEDAGWAAGWPVLDTTPGKRQVAGIGGGRSAFVVFPDDGLAVVVLTNLVGSNPQRFIPSIAAFYRTAQKIPAP</sequence>
<protein>
    <submittedName>
        <fullName evidence="3">CubicO group peptidase (Beta-lactamase class C family)</fullName>
    </submittedName>
</protein>
<dbReference type="Proteomes" id="UP000295293">
    <property type="component" value="Unassembled WGS sequence"/>
</dbReference>
<evidence type="ECO:0000313" key="4">
    <source>
        <dbReference type="Proteomes" id="UP000295293"/>
    </source>
</evidence>
<dbReference type="Pfam" id="PF00144">
    <property type="entry name" value="Beta-lactamase"/>
    <property type="match status" value="1"/>
</dbReference>
<feature type="signal peptide" evidence="1">
    <location>
        <begin position="1"/>
        <end position="25"/>
    </location>
</feature>
<evidence type="ECO:0000259" key="2">
    <source>
        <dbReference type="Pfam" id="PF00144"/>
    </source>
</evidence>
<organism evidence="3 4">
    <name type="scientific">Tahibacter aquaticus</name>
    <dbReference type="NCBI Taxonomy" id="520092"/>
    <lineage>
        <taxon>Bacteria</taxon>
        <taxon>Pseudomonadati</taxon>
        <taxon>Pseudomonadota</taxon>
        <taxon>Gammaproteobacteria</taxon>
        <taxon>Lysobacterales</taxon>
        <taxon>Rhodanobacteraceae</taxon>
        <taxon>Tahibacter</taxon>
    </lineage>
</organism>
<dbReference type="InterPro" id="IPR001466">
    <property type="entry name" value="Beta-lactam-related"/>
</dbReference>
<name>A0A4R6YL96_9GAMM</name>
<proteinExistence type="predicted"/>
<accession>A0A4R6YL96</accession>
<reference evidence="3 4" key="1">
    <citation type="submission" date="2019-03" db="EMBL/GenBank/DDBJ databases">
        <title>Genomic Encyclopedia of Type Strains, Phase IV (KMG-IV): sequencing the most valuable type-strain genomes for metagenomic binning, comparative biology and taxonomic classification.</title>
        <authorList>
            <person name="Goeker M."/>
        </authorList>
    </citation>
    <scope>NUCLEOTIDE SEQUENCE [LARGE SCALE GENOMIC DNA]</scope>
    <source>
        <strain evidence="3 4">DSM 21667</strain>
    </source>
</reference>
<dbReference type="SUPFAM" id="SSF56601">
    <property type="entry name" value="beta-lactamase/transpeptidase-like"/>
    <property type="match status" value="1"/>
</dbReference>
<feature type="domain" description="Beta-lactamase-related" evidence="2">
    <location>
        <begin position="37"/>
        <end position="354"/>
    </location>
</feature>
<evidence type="ECO:0000256" key="1">
    <source>
        <dbReference type="SAM" id="SignalP"/>
    </source>
</evidence>
<keyword evidence="1" id="KW-0732">Signal</keyword>